<dbReference type="PROSITE" id="PS51257">
    <property type="entry name" value="PROKAR_LIPOPROTEIN"/>
    <property type="match status" value="1"/>
</dbReference>
<keyword evidence="2" id="KW-0812">Transmembrane</keyword>
<feature type="domain" description="Bacterial sugar transferase" evidence="3">
    <location>
        <begin position="3"/>
        <end position="181"/>
    </location>
</feature>
<evidence type="ECO:0000313" key="4">
    <source>
        <dbReference type="EMBL" id="PZQ45858.1"/>
    </source>
</evidence>
<comment type="caution">
    <text evidence="4">The sequence shown here is derived from an EMBL/GenBank/DDBJ whole genome shotgun (WGS) entry which is preliminary data.</text>
</comment>
<evidence type="ECO:0000256" key="1">
    <source>
        <dbReference type="ARBA" id="ARBA00006464"/>
    </source>
</evidence>
<protein>
    <recommendedName>
        <fullName evidence="3">Bacterial sugar transferase domain-containing protein</fullName>
    </recommendedName>
</protein>
<evidence type="ECO:0000259" key="3">
    <source>
        <dbReference type="Pfam" id="PF02397"/>
    </source>
</evidence>
<dbReference type="PANTHER" id="PTHR30576">
    <property type="entry name" value="COLANIC BIOSYNTHESIS UDP-GLUCOSE LIPID CARRIER TRANSFERASE"/>
    <property type="match status" value="1"/>
</dbReference>
<dbReference type="EMBL" id="QFQB01000037">
    <property type="protein sequence ID" value="PZQ45858.1"/>
    <property type="molecule type" value="Genomic_DNA"/>
</dbReference>
<dbReference type="Proteomes" id="UP000249417">
    <property type="component" value="Unassembled WGS sequence"/>
</dbReference>
<gene>
    <name evidence="4" type="ORF">DI551_06220</name>
</gene>
<reference evidence="4 5" key="1">
    <citation type="submission" date="2017-08" db="EMBL/GenBank/DDBJ databases">
        <title>Infants hospitalized years apart are colonized by the same room-sourced microbial strains.</title>
        <authorList>
            <person name="Brooks B."/>
            <person name="Olm M.R."/>
            <person name="Firek B.A."/>
            <person name="Baker R."/>
            <person name="Thomas B.C."/>
            <person name="Morowitz M.J."/>
            <person name="Banfield J.F."/>
        </authorList>
    </citation>
    <scope>NUCLEOTIDE SEQUENCE [LARGE SCALE GENOMIC DNA]</scope>
    <source>
        <strain evidence="4">S2_005_002_R2_29</strain>
    </source>
</reference>
<feature type="transmembrane region" description="Helical" evidence="2">
    <location>
        <begin position="12"/>
        <end position="33"/>
    </location>
</feature>
<proteinExistence type="inferred from homology"/>
<accession>A0A2W5MZR0</accession>
<organism evidence="4 5">
    <name type="scientific">Micavibrio aeruginosavorus</name>
    <dbReference type="NCBI Taxonomy" id="349221"/>
    <lineage>
        <taxon>Bacteria</taxon>
        <taxon>Pseudomonadati</taxon>
        <taxon>Bdellovibrionota</taxon>
        <taxon>Bdellovibrionia</taxon>
        <taxon>Bdellovibrionales</taxon>
        <taxon>Pseudobdellovibrionaceae</taxon>
        <taxon>Micavibrio</taxon>
    </lineage>
</organism>
<dbReference type="AlphaFoldDB" id="A0A2W5MZR0"/>
<dbReference type="PANTHER" id="PTHR30576:SF8">
    <property type="entry name" value="UNDECAPRENYL-PHOSPHATE GALACTOSE PHOSPHOTRANSFERASE"/>
    <property type="match status" value="1"/>
</dbReference>
<comment type="similarity">
    <text evidence="1">Belongs to the bacterial sugar transferase family.</text>
</comment>
<keyword evidence="2" id="KW-1133">Transmembrane helix</keyword>
<dbReference type="Pfam" id="PF02397">
    <property type="entry name" value="Bac_transf"/>
    <property type="match status" value="1"/>
</dbReference>
<keyword evidence="2" id="KW-0472">Membrane</keyword>
<dbReference type="GO" id="GO:0016780">
    <property type="term" value="F:phosphotransferase activity, for other substituted phosphate groups"/>
    <property type="evidence" value="ECO:0007669"/>
    <property type="project" value="TreeGrafter"/>
</dbReference>
<name>A0A2W5MZR0_9BACT</name>
<evidence type="ECO:0000256" key="2">
    <source>
        <dbReference type="SAM" id="Phobius"/>
    </source>
</evidence>
<evidence type="ECO:0000313" key="5">
    <source>
        <dbReference type="Proteomes" id="UP000249417"/>
    </source>
</evidence>
<dbReference type="InterPro" id="IPR003362">
    <property type="entry name" value="Bact_transf"/>
</dbReference>
<sequence>MKKRIFDVFLSSTMIVACAPVMGVLIAGTALTLGRPIYFKQKRIGKDGMPFDILKIRSMTDARDEEGNLLPDAQRMTRFGKLIRKVGIDELPQLYNILKGDMSFVGPRPSRDKIPSSFQSIQSDVLSVRPGLTGPAQVQRIKVGSHLPWKERLKMDWDYAVNPPSLRRDLKIMVETLPVFVKGSGSDVGRFTASEPNPPL</sequence>